<gene>
    <name evidence="10" type="primary">IPO8</name>
    <name evidence="10" type="synonym">LOC115198803</name>
</gene>
<keyword evidence="6" id="KW-0653">Protein transport</keyword>
<evidence type="ECO:0000256" key="7">
    <source>
        <dbReference type="ARBA" id="ARBA00023242"/>
    </source>
</evidence>
<dbReference type="PANTHER" id="PTHR10997">
    <property type="entry name" value="IMPORTIN-7, 8, 11"/>
    <property type="match status" value="1"/>
</dbReference>
<dbReference type="Gene3D" id="1.25.10.10">
    <property type="entry name" value="Leucine-rich Repeat Variant"/>
    <property type="match status" value="1"/>
</dbReference>
<dbReference type="GeneTree" id="ENSGT00940000158848"/>
<feature type="domain" description="Importin N-terminal" evidence="9">
    <location>
        <begin position="22"/>
        <end position="102"/>
    </location>
</feature>
<reference evidence="10" key="2">
    <citation type="submission" date="2025-09" db="UniProtKB">
        <authorList>
            <consortium name="Ensembl"/>
        </authorList>
    </citation>
    <scope>IDENTIFICATION</scope>
</reference>
<dbReference type="InterPro" id="IPR011989">
    <property type="entry name" value="ARM-like"/>
</dbReference>
<evidence type="ECO:0000313" key="10">
    <source>
        <dbReference type="Ensembl" id="ENSSTUP00000015384.1"/>
    </source>
</evidence>
<evidence type="ECO:0000256" key="4">
    <source>
        <dbReference type="ARBA" id="ARBA00022448"/>
    </source>
</evidence>
<evidence type="ECO:0000256" key="3">
    <source>
        <dbReference type="ARBA" id="ARBA00007991"/>
    </source>
</evidence>
<keyword evidence="11" id="KW-1185">Reference proteome</keyword>
<dbReference type="GO" id="GO:0005829">
    <property type="term" value="C:cytosol"/>
    <property type="evidence" value="ECO:0007669"/>
    <property type="project" value="TreeGrafter"/>
</dbReference>
<evidence type="ECO:0000256" key="5">
    <source>
        <dbReference type="ARBA" id="ARBA00022490"/>
    </source>
</evidence>
<reference evidence="10" key="1">
    <citation type="submission" date="2025-08" db="UniProtKB">
        <authorList>
            <consortium name="Ensembl"/>
        </authorList>
    </citation>
    <scope>IDENTIFICATION</scope>
</reference>
<evidence type="ECO:0000259" key="9">
    <source>
        <dbReference type="PROSITE" id="PS50166"/>
    </source>
</evidence>
<dbReference type="GO" id="GO:0006606">
    <property type="term" value="P:protein import into nucleus"/>
    <property type="evidence" value="ECO:0007669"/>
    <property type="project" value="TreeGrafter"/>
</dbReference>
<dbReference type="InterPro" id="IPR058669">
    <property type="entry name" value="TPR_IPO7/11-like"/>
</dbReference>
<sequence length="882" mass="102364">MDPNRIIQALKGTIDRNLRIAAENELNQSYKIINFAPTLLQIIVSEQVEFPVRQAAAIYLKNMVSQYWQDREPSLGEVVFPFNIHENDRTQIRDNIVEAIIQCPESIRAQLTVCLRAIIKHDFPGRWTTIVDKIGLYLQSQNSGSWYGSLLALYQLVKTYEYKKADERDPLLAAMQIFLPRIQQLITQLLPDGTIFSVLIQKQILKIFHALVQYSLPLQLINNTVITQWMEVLRAVMDRDVPPETLEVDEDDRPDLVWWKSKKWALHIVTRLFERYGSPGNVTKEYFEFADFFLKTYAVGIQQVLLKVLDQHRQKHYVTPHVLQKSLNYLNQGLSHSLTWKHMKPHMQTISQEVIFPLMCYKDEDEKLWQEDPYEYIRMKFNVYDDHALPATAAQSLLCKAARKRKEVLPQMMEFCHQIMMEPSADPRRKDGALHVIGSLAELLLKKRVYREQMELMLQNYVFPLLNSPLGYLRARSCWVLHSFSPLRFHNELVLRNAVELVKQGLVADKEMPVKVEAAIALQTLVSNQEQAKVYIRPYIRPVMQELLHVIKETENDDLTNVIQKMICEYNQEVAVIAVDMTQNLAEIFTKVLQSEEYEESEDKTVMALGILSTIDTILTVMEDHKECIPLFVEAVLERLTRGVKSSELRTMCLQVAIAALYYNPALLIHTLDNMHFPHTPQPITAHFINQWMNDTEFFLGLHDRKMCIIGLSVLMELPSRPVVVEGIAAQIVPSVLLLFLGLKHLYSSRLNKREKERSDANAEIPSDEDEVNENRNAMMQQQTCTPVGHEDDEEEEDDDEDYWDEEGLEGTPLEEYNTPLDYDNGEDEYQFFTAALLRVQNTDQPWYQSLTTPLSDDQKKQLQEIYSLSQQRRSTATKGQW</sequence>
<dbReference type="Pfam" id="PF25758">
    <property type="entry name" value="TPR_IPO11"/>
    <property type="match status" value="1"/>
</dbReference>
<dbReference type="InterPro" id="IPR001494">
    <property type="entry name" value="Importin-beta_N"/>
</dbReference>
<evidence type="ECO:0000313" key="11">
    <source>
        <dbReference type="Proteomes" id="UP000472277"/>
    </source>
</evidence>
<dbReference type="InterPro" id="IPR013713">
    <property type="entry name" value="XPO2_central"/>
</dbReference>
<dbReference type="SMART" id="SM00913">
    <property type="entry name" value="IBN_N"/>
    <property type="match status" value="1"/>
</dbReference>
<comment type="subcellular location">
    <subcellularLocation>
        <location evidence="2">Cytoplasm</location>
    </subcellularLocation>
    <subcellularLocation>
        <location evidence="1">Nucleus</location>
    </subcellularLocation>
</comment>
<dbReference type="AlphaFoldDB" id="A0A673WTK8"/>
<dbReference type="PROSITE" id="PS50166">
    <property type="entry name" value="IMPORTIN_B_NT"/>
    <property type="match status" value="1"/>
</dbReference>
<name>A0A673WTK8_SALTR</name>
<dbReference type="SUPFAM" id="SSF48371">
    <property type="entry name" value="ARM repeat"/>
    <property type="match status" value="1"/>
</dbReference>
<evidence type="ECO:0000256" key="1">
    <source>
        <dbReference type="ARBA" id="ARBA00004123"/>
    </source>
</evidence>
<dbReference type="Pfam" id="PF08506">
    <property type="entry name" value="Cse1"/>
    <property type="match status" value="1"/>
</dbReference>
<dbReference type="Pfam" id="PF03810">
    <property type="entry name" value="IBN_N"/>
    <property type="match status" value="1"/>
</dbReference>
<feature type="region of interest" description="Disordered" evidence="8">
    <location>
        <begin position="755"/>
        <end position="774"/>
    </location>
</feature>
<dbReference type="Ensembl" id="ENSSTUT00000016236.1">
    <property type="protein sequence ID" value="ENSSTUP00000015384.1"/>
    <property type="gene ID" value="ENSSTUG00000006855.1"/>
</dbReference>
<organism evidence="10 11">
    <name type="scientific">Salmo trutta</name>
    <name type="common">Brown trout</name>
    <dbReference type="NCBI Taxonomy" id="8032"/>
    <lineage>
        <taxon>Eukaryota</taxon>
        <taxon>Metazoa</taxon>
        <taxon>Chordata</taxon>
        <taxon>Craniata</taxon>
        <taxon>Vertebrata</taxon>
        <taxon>Euteleostomi</taxon>
        <taxon>Actinopterygii</taxon>
        <taxon>Neopterygii</taxon>
        <taxon>Teleostei</taxon>
        <taxon>Protacanthopterygii</taxon>
        <taxon>Salmoniformes</taxon>
        <taxon>Salmonidae</taxon>
        <taxon>Salmoninae</taxon>
        <taxon>Salmo</taxon>
    </lineage>
</organism>
<evidence type="ECO:0000256" key="6">
    <source>
        <dbReference type="ARBA" id="ARBA00022927"/>
    </source>
</evidence>
<dbReference type="InterPro" id="IPR016024">
    <property type="entry name" value="ARM-type_fold"/>
</dbReference>
<evidence type="ECO:0000256" key="8">
    <source>
        <dbReference type="SAM" id="MobiDB-lite"/>
    </source>
</evidence>
<dbReference type="PANTHER" id="PTHR10997:SF26">
    <property type="entry name" value="IMPORTIN-8"/>
    <property type="match status" value="1"/>
</dbReference>
<dbReference type="GO" id="GO:0005635">
    <property type="term" value="C:nuclear envelope"/>
    <property type="evidence" value="ECO:0007669"/>
    <property type="project" value="TreeGrafter"/>
</dbReference>
<feature type="region of interest" description="Disordered" evidence="8">
    <location>
        <begin position="782"/>
        <end position="819"/>
    </location>
</feature>
<keyword evidence="4" id="KW-0813">Transport</keyword>
<keyword evidence="5" id="KW-0963">Cytoplasm</keyword>
<protein>
    <submittedName>
        <fullName evidence="10">Importin 8</fullName>
    </submittedName>
</protein>
<comment type="similarity">
    <text evidence="3">Belongs to the importin beta family.</text>
</comment>
<dbReference type="Proteomes" id="UP000472277">
    <property type="component" value="Chromosome 8"/>
</dbReference>
<accession>A0A673WTK8</accession>
<dbReference type="FunFam" id="1.25.10.10:FF:000053">
    <property type="entry name" value="Importin 7"/>
    <property type="match status" value="1"/>
</dbReference>
<feature type="compositionally biased region" description="Acidic residues" evidence="8">
    <location>
        <begin position="791"/>
        <end position="809"/>
    </location>
</feature>
<proteinExistence type="inferred from homology"/>
<dbReference type="GO" id="GO:0031267">
    <property type="term" value="F:small GTPase binding"/>
    <property type="evidence" value="ECO:0007669"/>
    <property type="project" value="InterPro"/>
</dbReference>
<keyword evidence="7" id="KW-0539">Nucleus</keyword>
<evidence type="ECO:0000256" key="2">
    <source>
        <dbReference type="ARBA" id="ARBA00004496"/>
    </source>
</evidence>